<evidence type="ECO:0000256" key="6">
    <source>
        <dbReference type="ARBA" id="ARBA00023163"/>
    </source>
</evidence>
<dbReference type="InterPro" id="IPR036864">
    <property type="entry name" value="Zn2-C6_fun-type_DNA-bd_sf"/>
</dbReference>
<organism evidence="10 11">
    <name type="scientific">Penicillium daleae</name>
    <dbReference type="NCBI Taxonomy" id="63821"/>
    <lineage>
        <taxon>Eukaryota</taxon>
        <taxon>Fungi</taxon>
        <taxon>Dikarya</taxon>
        <taxon>Ascomycota</taxon>
        <taxon>Pezizomycotina</taxon>
        <taxon>Eurotiomycetes</taxon>
        <taxon>Eurotiomycetidae</taxon>
        <taxon>Eurotiales</taxon>
        <taxon>Aspergillaceae</taxon>
        <taxon>Penicillium</taxon>
    </lineage>
</organism>
<dbReference type="InterPro" id="IPR052202">
    <property type="entry name" value="Yeast_MetPath_Reg"/>
</dbReference>
<evidence type="ECO:0000256" key="3">
    <source>
        <dbReference type="ARBA" id="ARBA00022833"/>
    </source>
</evidence>
<evidence type="ECO:0000259" key="9">
    <source>
        <dbReference type="PROSITE" id="PS50048"/>
    </source>
</evidence>
<evidence type="ECO:0000256" key="8">
    <source>
        <dbReference type="SAM" id="MobiDB-lite"/>
    </source>
</evidence>
<feature type="compositionally biased region" description="Low complexity" evidence="8">
    <location>
        <begin position="7"/>
        <end position="18"/>
    </location>
</feature>
<keyword evidence="6" id="KW-0804">Transcription</keyword>
<proteinExistence type="predicted"/>
<dbReference type="GO" id="GO:0045944">
    <property type="term" value="P:positive regulation of transcription by RNA polymerase II"/>
    <property type="evidence" value="ECO:0007669"/>
    <property type="project" value="TreeGrafter"/>
</dbReference>
<keyword evidence="7" id="KW-0539">Nucleus</keyword>
<dbReference type="SMART" id="SM00066">
    <property type="entry name" value="GAL4"/>
    <property type="match status" value="1"/>
</dbReference>
<dbReference type="EMBL" id="JAPVEA010000005">
    <property type="protein sequence ID" value="KAJ5453426.1"/>
    <property type="molecule type" value="Genomic_DNA"/>
</dbReference>
<feature type="domain" description="Zn(2)-C6 fungal-type" evidence="9">
    <location>
        <begin position="25"/>
        <end position="55"/>
    </location>
</feature>
<dbReference type="GO" id="GO:0008270">
    <property type="term" value="F:zinc ion binding"/>
    <property type="evidence" value="ECO:0007669"/>
    <property type="project" value="InterPro"/>
</dbReference>
<dbReference type="Pfam" id="PF00172">
    <property type="entry name" value="Zn_clus"/>
    <property type="match status" value="1"/>
</dbReference>
<keyword evidence="11" id="KW-1185">Reference proteome</keyword>
<keyword evidence="5" id="KW-0238">DNA-binding</keyword>
<reference evidence="10" key="1">
    <citation type="submission" date="2022-12" db="EMBL/GenBank/DDBJ databases">
        <authorList>
            <person name="Petersen C."/>
        </authorList>
    </citation>
    <scope>NUCLEOTIDE SEQUENCE</scope>
    <source>
        <strain evidence="10">IBT 16125</strain>
    </source>
</reference>
<evidence type="ECO:0000313" key="11">
    <source>
        <dbReference type="Proteomes" id="UP001213681"/>
    </source>
</evidence>
<evidence type="ECO:0000313" key="10">
    <source>
        <dbReference type="EMBL" id="KAJ5453426.1"/>
    </source>
</evidence>
<dbReference type="RefSeq" id="XP_056766382.1">
    <property type="nucleotide sequence ID" value="XM_056907764.1"/>
</dbReference>
<comment type="subcellular location">
    <subcellularLocation>
        <location evidence="1">Nucleus</location>
    </subcellularLocation>
</comment>
<dbReference type="PROSITE" id="PS00463">
    <property type="entry name" value="ZN2_CY6_FUNGAL_1"/>
    <property type="match status" value="1"/>
</dbReference>
<accession>A0AAD6C6X3</accession>
<sequence>MDPADPPAAATSASQSDARPPRQIACVRCRRRKKRCDRAVPVCGECSKTGSECVQVGVKTHGPMTTVPTAYLQQLESQITAMQQRSRDPGVDVDDTQIQHEESSYLSPFENSCEDDTRSSANNGEATHLHREDYEMGNAALSQANYLPTRSPPVGADLDASTSITYSPTQPVCELRTMTSQHRRQSSRPLLPSISDTQITHELSSIGDDWMDHYAYTYFRHAQPQWSFLDEKTWRMSYRAWTTGSNRLEEAQIFILQLVLAIGAVLSSSYRQDCPHLIHASRFYEAAIQRYLGSIPQHRSPLMRTQASLLMLIYSWHDSSHNVVPSIIMLVLLNCESLIDQIMAEDAAGEGTSANRLIRRQCVMSCQIVNEVVSSAWSYPQSFLFETLDNKIFQYTSTMKPELNGSDFHERLFQLRYIQSKIRHTDKKLQRLDLSDPFRSSCRLRLKHELQGWKASVQAFTSSTPPDNVVYHEPQSLFKLYDYGLSILMQENLSVMCVEDVSQLIECCSEACRTFRTTQQTNPLMYWTWTALAYQFRLGIMLVYCYFTTPHTLQTPVFSFETTLAGIESCRQTLMDFSTRWPKSLVYLRTFQLLMEKIFEGSCVETVADSAALESPSALTQCPTSGPNREWAHTMEAMITELKLQHIHQAVVALIQTMTDRASAENFNSEAMEFAPNLPLGSLDFFSFCVPT</sequence>
<evidence type="ECO:0000256" key="7">
    <source>
        <dbReference type="ARBA" id="ARBA00023242"/>
    </source>
</evidence>
<dbReference type="Proteomes" id="UP001213681">
    <property type="component" value="Unassembled WGS sequence"/>
</dbReference>
<gene>
    <name evidence="10" type="ORF">N7458_004382</name>
</gene>
<keyword evidence="3" id="KW-0862">Zinc</keyword>
<evidence type="ECO:0000256" key="2">
    <source>
        <dbReference type="ARBA" id="ARBA00022723"/>
    </source>
</evidence>
<dbReference type="SUPFAM" id="SSF57701">
    <property type="entry name" value="Zn2/Cys6 DNA-binding domain"/>
    <property type="match status" value="1"/>
</dbReference>
<evidence type="ECO:0000256" key="4">
    <source>
        <dbReference type="ARBA" id="ARBA00023015"/>
    </source>
</evidence>
<dbReference type="PANTHER" id="PTHR47782:SF14">
    <property type="entry name" value="ZN(II)2CYS6 TRANSCRIPTION FACTOR (EUROFUNG)"/>
    <property type="match status" value="1"/>
</dbReference>
<dbReference type="CDD" id="cd12148">
    <property type="entry name" value="fungal_TF_MHR"/>
    <property type="match status" value="1"/>
</dbReference>
<reference evidence="10" key="2">
    <citation type="journal article" date="2023" name="IMA Fungus">
        <title>Comparative genomic study of the Penicillium genus elucidates a diverse pangenome and 15 lateral gene transfer events.</title>
        <authorList>
            <person name="Petersen C."/>
            <person name="Sorensen T."/>
            <person name="Nielsen M.R."/>
            <person name="Sondergaard T.E."/>
            <person name="Sorensen J.L."/>
            <person name="Fitzpatrick D.A."/>
            <person name="Frisvad J.C."/>
            <person name="Nielsen K.L."/>
        </authorList>
    </citation>
    <scope>NUCLEOTIDE SEQUENCE</scope>
    <source>
        <strain evidence="10">IBT 16125</strain>
    </source>
</reference>
<dbReference type="GeneID" id="81598007"/>
<feature type="region of interest" description="Disordered" evidence="8">
    <location>
        <begin position="1"/>
        <end position="22"/>
    </location>
</feature>
<dbReference type="PANTHER" id="PTHR47782">
    <property type="entry name" value="ZN(II)2CYS6 TRANSCRIPTION FACTOR (EUROFUNG)-RELATED"/>
    <property type="match status" value="1"/>
</dbReference>
<dbReference type="InterPro" id="IPR001138">
    <property type="entry name" value="Zn2Cys6_DnaBD"/>
</dbReference>
<name>A0AAD6C6X3_9EURO</name>
<dbReference type="GO" id="GO:0000981">
    <property type="term" value="F:DNA-binding transcription factor activity, RNA polymerase II-specific"/>
    <property type="evidence" value="ECO:0007669"/>
    <property type="project" value="InterPro"/>
</dbReference>
<dbReference type="PROSITE" id="PS50048">
    <property type="entry name" value="ZN2_CY6_FUNGAL_2"/>
    <property type="match status" value="1"/>
</dbReference>
<dbReference type="AlphaFoldDB" id="A0AAD6C6X3"/>
<evidence type="ECO:0000256" key="5">
    <source>
        <dbReference type="ARBA" id="ARBA00023125"/>
    </source>
</evidence>
<dbReference type="GO" id="GO:0005634">
    <property type="term" value="C:nucleus"/>
    <property type="evidence" value="ECO:0007669"/>
    <property type="project" value="UniProtKB-SubCell"/>
</dbReference>
<protein>
    <recommendedName>
        <fullName evidence="9">Zn(2)-C6 fungal-type domain-containing protein</fullName>
    </recommendedName>
</protein>
<comment type="caution">
    <text evidence="10">The sequence shown here is derived from an EMBL/GenBank/DDBJ whole genome shotgun (WGS) entry which is preliminary data.</text>
</comment>
<dbReference type="Gene3D" id="4.10.240.10">
    <property type="entry name" value="Zn(2)-C6 fungal-type DNA-binding domain"/>
    <property type="match status" value="1"/>
</dbReference>
<evidence type="ECO:0000256" key="1">
    <source>
        <dbReference type="ARBA" id="ARBA00004123"/>
    </source>
</evidence>
<dbReference type="GO" id="GO:0043565">
    <property type="term" value="F:sequence-specific DNA binding"/>
    <property type="evidence" value="ECO:0007669"/>
    <property type="project" value="TreeGrafter"/>
</dbReference>
<keyword evidence="2" id="KW-0479">Metal-binding</keyword>
<keyword evidence="4" id="KW-0805">Transcription regulation</keyword>